<gene>
    <name evidence="1" type="ORF">H8S54_16170</name>
</gene>
<organism evidence="1 2">
    <name type="scientific">Blautia segnis</name>
    <dbReference type="NCBI Taxonomy" id="2763030"/>
    <lineage>
        <taxon>Bacteria</taxon>
        <taxon>Bacillati</taxon>
        <taxon>Bacillota</taxon>
        <taxon>Clostridia</taxon>
        <taxon>Lachnospirales</taxon>
        <taxon>Lachnospiraceae</taxon>
        <taxon>Blautia</taxon>
    </lineage>
</organism>
<comment type="caution">
    <text evidence="1">The sequence shown here is derived from an EMBL/GenBank/DDBJ whole genome shotgun (WGS) entry which is preliminary data.</text>
</comment>
<dbReference type="RefSeq" id="WP_186901817.1">
    <property type="nucleotide sequence ID" value="NZ_JACOOT010000038.1"/>
</dbReference>
<protein>
    <submittedName>
        <fullName evidence="1">Uncharacterized protein</fullName>
    </submittedName>
</protein>
<dbReference type="Proteomes" id="UP000652847">
    <property type="component" value="Unassembled WGS sequence"/>
</dbReference>
<accession>A0A8I0DSI9</accession>
<keyword evidence="2" id="KW-1185">Reference proteome</keyword>
<dbReference type="AlphaFoldDB" id="A0A8I0DSI9"/>
<dbReference type="Gene3D" id="2.60.120.260">
    <property type="entry name" value="Galactose-binding domain-like"/>
    <property type="match status" value="1"/>
</dbReference>
<name>A0A8I0DSI9_9FIRM</name>
<reference evidence="1 2" key="1">
    <citation type="submission" date="2020-08" db="EMBL/GenBank/DDBJ databases">
        <title>Genome public.</title>
        <authorList>
            <person name="Liu C."/>
            <person name="Sun Q."/>
        </authorList>
    </citation>
    <scope>NUCLEOTIDE SEQUENCE [LARGE SCALE GENOMIC DNA]</scope>
    <source>
        <strain evidence="1 2">BX17</strain>
    </source>
</reference>
<proteinExistence type="predicted"/>
<dbReference type="EMBL" id="JACOOT010000038">
    <property type="protein sequence ID" value="MBC5652596.1"/>
    <property type="molecule type" value="Genomic_DNA"/>
</dbReference>
<evidence type="ECO:0000313" key="1">
    <source>
        <dbReference type="EMBL" id="MBC5652596.1"/>
    </source>
</evidence>
<dbReference type="SUPFAM" id="SSF49785">
    <property type="entry name" value="Galactose-binding domain-like"/>
    <property type="match status" value="1"/>
</dbReference>
<evidence type="ECO:0000313" key="2">
    <source>
        <dbReference type="Proteomes" id="UP000652847"/>
    </source>
</evidence>
<sequence>MEKTLDTLDLTDASWNLLIHSYGPGEDENDPSVSKITDVDFGEQKFGKWKDIAATEDQLNELGVTDMLYVSGVGEYTTTFTLPEDWSDTTGAYLDVTYGKDQIGEITINGTALDANNASDRVDLGGYLVSGENTLTIKLSTTLYARMYATNSGYEGRDFGMGTGFMQPEDPEAFYDGLLSVTLTPYTQVAIQ</sequence>
<dbReference type="InterPro" id="IPR008979">
    <property type="entry name" value="Galactose-bd-like_sf"/>
</dbReference>